<evidence type="ECO:0000313" key="3">
    <source>
        <dbReference type="EMBL" id="KRQ86884.1"/>
    </source>
</evidence>
<dbReference type="InterPro" id="IPR005545">
    <property type="entry name" value="YCII"/>
</dbReference>
<dbReference type="PANTHER" id="PTHR37828">
    <property type="entry name" value="GSR2449 PROTEIN"/>
    <property type="match status" value="1"/>
</dbReference>
<dbReference type="Pfam" id="PF03795">
    <property type="entry name" value="YCII"/>
    <property type="match status" value="1"/>
</dbReference>
<dbReference type="SUPFAM" id="SSF54909">
    <property type="entry name" value="Dimeric alpha+beta barrel"/>
    <property type="match status" value="1"/>
</dbReference>
<dbReference type="EMBL" id="LKHP01000006">
    <property type="protein sequence ID" value="KRQ86884.1"/>
    <property type="molecule type" value="Genomic_DNA"/>
</dbReference>
<dbReference type="AlphaFoldDB" id="A0A0R3K0G7"/>
<dbReference type="InterPro" id="IPR011008">
    <property type="entry name" value="Dimeric_a/b-barrel"/>
</dbReference>
<comment type="similarity">
    <text evidence="1">Belongs to the YciI family.</text>
</comment>
<feature type="domain" description="YCII-related" evidence="2">
    <location>
        <begin position="12"/>
        <end position="85"/>
    </location>
</feature>
<proteinExistence type="inferred from homology"/>
<dbReference type="Proteomes" id="UP000052015">
    <property type="component" value="Unassembled WGS sequence"/>
</dbReference>
<evidence type="ECO:0000256" key="1">
    <source>
        <dbReference type="ARBA" id="ARBA00007689"/>
    </source>
</evidence>
<evidence type="ECO:0000313" key="4">
    <source>
        <dbReference type="Proteomes" id="UP000052015"/>
    </source>
</evidence>
<gene>
    <name evidence="3" type="ORF">ABG79_01375</name>
</gene>
<name>A0A0R3K0G7_CALMK</name>
<reference evidence="3 4" key="1">
    <citation type="submission" date="2015-09" db="EMBL/GenBank/DDBJ databases">
        <title>Draft genome sequence of a Caloramator mitchellensis, a moderate thermophile from the Great Artesian Basin of Australia.</title>
        <authorList>
            <person name="Patel B.K."/>
        </authorList>
    </citation>
    <scope>NUCLEOTIDE SEQUENCE [LARGE SCALE GENOMIC DNA]</scope>
    <source>
        <strain evidence="3 4">VF08</strain>
    </source>
</reference>
<accession>A0A0R3K0G7</accession>
<keyword evidence="4" id="KW-1185">Reference proteome</keyword>
<comment type="caution">
    <text evidence="3">The sequence shown here is derived from an EMBL/GenBank/DDBJ whole genome shotgun (WGS) entry which is preliminary data.</text>
</comment>
<evidence type="ECO:0000259" key="2">
    <source>
        <dbReference type="Pfam" id="PF03795"/>
    </source>
</evidence>
<sequence>MMETYIYKIVPYKENFMETITEEEEKIVGEHFEYLKKAHENGIVLLAGPCLDAAFGIVIFKSNNFEEAKLFMENDPAVKRGVFEAELHDFKISIGNLI</sequence>
<dbReference type="Gene3D" id="3.30.70.1060">
    <property type="entry name" value="Dimeric alpha+beta barrel"/>
    <property type="match status" value="1"/>
</dbReference>
<organism evidence="3 4">
    <name type="scientific">Caloramator mitchellensis</name>
    <dbReference type="NCBI Taxonomy" id="908809"/>
    <lineage>
        <taxon>Bacteria</taxon>
        <taxon>Bacillati</taxon>
        <taxon>Bacillota</taxon>
        <taxon>Clostridia</taxon>
        <taxon>Eubacteriales</taxon>
        <taxon>Clostridiaceae</taxon>
        <taxon>Caloramator</taxon>
    </lineage>
</organism>
<dbReference type="PANTHER" id="PTHR37828:SF1">
    <property type="entry name" value="YCII-RELATED DOMAIN-CONTAINING PROTEIN"/>
    <property type="match status" value="1"/>
</dbReference>
<protein>
    <submittedName>
        <fullName evidence="3">YciI-like protein</fullName>
    </submittedName>
</protein>
<dbReference type="STRING" id="908809.ABG79_01375"/>